<comment type="similarity">
    <text evidence="3">Belongs to the trans-sulfuration enzymes family.</text>
</comment>
<dbReference type="RefSeq" id="WP_161767938.1">
    <property type="nucleotide sequence ID" value="NZ_JAAATW010000003.1"/>
</dbReference>
<accession>A0ABW9YAW7</accession>
<evidence type="ECO:0000256" key="3">
    <source>
        <dbReference type="RuleBase" id="RU362118"/>
    </source>
</evidence>
<dbReference type="InterPro" id="IPR015424">
    <property type="entry name" value="PyrdxlP-dep_Trfase"/>
</dbReference>
<keyword evidence="4" id="KW-0456">Lyase</keyword>
<organism evidence="4 5">
    <name type="scientific">Paragemmobacter ruber</name>
    <dbReference type="NCBI Taxonomy" id="1985673"/>
    <lineage>
        <taxon>Bacteria</taxon>
        <taxon>Pseudomonadati</taxon>
        <taxon>Pseudomonadota</taxon>
        <taxon>Alphaproteobacteria</taxon>
        <taxon>Rhodobacterales</taxon>
        <taxon>Paracoccaceae</taxon>
        <taxon>Paragemmobacter</taxon>
    </lineage>
</organism>
<dbReference type="InterPro" id="IPR015421">
    <property type="entry name" value="PyrdxlP-dep_Trfase_major"/>
</dbReference>
<comment type="cofactor">
    <cofactor evidence="1 3">
        <name>pyridoxal 5'-phosphate</name>
        <dbReference type="ChEBI" id="CHEBI:597326"/>
    </cofactor>
</comment>
<gene>
    <name evidence="4" type="ORF">GU920_15340</name>
</gene>
<dbReference type="Proteomes" id="UP001517376">
    <property type="component" value="Unassembled WGS sequence"/>
</dbReference>
<dbReference type="PANTHER" id="PTHR11808:SF85">
    <property type="entry name" value="CYSTATHIONINE GAMMA-LYASE-RELATED"/>
    <property type="match status" value="1"/>
</dbReference>
<dbReference type="PIRSF" id="PIRSF001434">
    <property type="entry name" value="CGS"/>
    <property type="match status" value="1"/>
</dbReference>
<evidence type="ECO:0000313" key="5">
    <source>
        <dbReference type="Proteomes" id="UP001517376"/>
    </source>
</evidence>
<comment type="caution">
    <text evidence="4">The sequence shown here is derived from an EMBL/GenBank/DDBJ whole genome shotgun (WGS) entry which is preliminary data.</text>
</comment>
<evidence type="ECO:0000256" key="1">
    <source>
        <dbReference type="ARBA" id="ARBA00001933"/>
    </source>
</evidence>
<dbReference type="Gene3D" id="3.40.640.10">
    <property type="entry name" value="Type I PLP-dependent aspartate aminotransferase-like (Major domain)"/>
    <property type="match status" value="1"/>
</dbReference>
<dbReference type="SUPFAM" id="SSF53383">
    <property type="entry name" value="PLP-dependent transferases"/>
    <property type="match status" value="1"/>
</dbReference>
<dbReference type="NCBIfam" id="NF005758">
    <property type="entry name" value="PRK07582.1"/>
    <property type="match status" value="1"/>
</dbReference>
<keyword evidence="2 3" id="KW-0663">Pyridoxal phosphate</keyword>
<keyword evidence="5" id="KW-1185">Reference proteome</keyword>
<evidence type="ECO:0000313" key="4">
    <source>
        <dbReference type="EMBL" id="NBE08914.1"/>
    </source>
</evidence>
<dbReference type="PANTHER" id="PTHR11808">
    <property type="entry name" value="TRANS-SULFURATION ENZYME FAMILY MEMBER"/>
    <property type="match status" value="1"/>
</dbReference>
<dbReference type="InterPro" id="IPR000277">
    <property type="entry name" value="Cys/Met-Metab_PyrdxlP-dep_enz"/>
</dbReference>
<sequence length="371" mass="39425">MTIRNDDDRRFADLLHHRSARLEQGDPITPPLVSAATYHLPRADVGGYVYGRTTMPTWDEVEAQMAVLEGAPCVSFPSGMAAISAALMAAVVPGRRVVLPSDGYYTVRLFAEQFLKGFGVPVDYVPTLAMGQADFTGAGIVYLETPSNPGLEVCDIAAVAARAHAAGAVVIVDNTTMTAVLQRPLDLGADLVVAADTKAPGGHSDVLFGHVAGRDAAVMARVRDWRKLSGAVPGSFEAWLVHRGMETLELRLSRMCASAQVVAERLAAHPKVRAVRYPGLPDDPSHAVTVRQARGFGFLIGMTLDSADQAEAFLAACPYLARATSFGATHSAGERRARWGDAVPEGFIRLSIGVEPVEALWDGIAEALAVV</sequence>
<reference evidence="5" key="1">
    <citation type="submission" date="2020-01" db="EMBL/GenBank/DDBJ databases">
        <title>Sphingomonas sp. strain CSW-10.</title>
        <authorList>
            <person name="Chen W.-M."/>
        </authorList>
    </citation>
    <scope>NUCLEOTIDE SEQUENCE [LARGE SCALE GENOMIC DNA]</scope>
    <source>
        <strain evidence="5">CCP-1</strain>
    </source>
</reference>
<name>A0ABW9YAW7_9RHOB</name>
<protein>
    <submittedName>
        <fullName evidence="4">Cystathionine gamma-lyase</fullName>
        <ecNumber evidence="4">4.4.1.1</ecNumber>
    </submittedName>
</protein>
<dbReference type="EMBL" id="JAAATW010000003">
    <property type="protein sequence ID" value="NBE08914.1"/>
    <property type="molecule type" value="Genomic_DNA"/>
</dbReference>
<dbReference type="GO" id="GO:0016829">
    <property type="term" value="F:lyase activity"/>
    <property type="evidence" value="ECO:0007669"/>
    <property type="project" value="UniProtKB-KW"/>
</dbReference>
<proteinExistence type="inferred from homology"/>
<dbReference type="EC" id="4.4.1.1" evidence="4"/>
<dbReference type="Pfam" id="PF01053">
    <property type="entry name" value="Cys_Met_Meta_PP"/>
    <property type="match status" value="1"/>
</dbReference>
<evidence type="ECO:0000256" key="2">
    <source>
        <dbReference type="ARBA" id="ARBA00022898"/>
    </source>
</evidence>
<dbReference type="Gene3D" id="3.90.1150.10">
    <property type="entry name" value="Aspartate Aminotransferase, domain 1"/>
    <property type="match status" value="1"/>
</dbReference>
<dbReference type="InterPro" id="IPR015422">
    <property type="entry name" value="PyrdxlP-dep_Trfase_small"/>
</dbReference>